<dbReference type="InterPro" id="IPR003165">
    <property type="entry name" value="Piwi"/>
</dbReference>
<evidence type="ECO:0000313" key="3">
    <source>
        <dbReference type="EMBL" id="KAF2743397.1"/>
    </source>
</evidence>
<sequence>MANVSMKLARDLFQLLQDTIILGADVTHTKNESPDAPPSLAAVVGSIDTNYGQFLGSLRLQKRNQEIIDEFEKIVTERLQAWKARNKGKLPSKVLYYRDGVGESQHSQIRMKDVQKIRGAYQKLQVGNSEPIEPLITAVVVTKRHHTRFYPLDKDTRKTPPTPFNSKGKNPRVGKGPQGKGAQGKGQQGKRKNDADEAFESNCLSGTVIETDVTHPYYFDFFLQSHTPIQGTARPTHYFVLENGMTFTAAQLQEFTYKLCFTYARATLPVGYVPPAYYADRLCDRARAYMKRNFTAHEFEKWTPPSKDPTESRSDYNGRKKGEREAYEEQILQKWKNLSKSSDDNPEGPWHKNLNDTMFWM</sequence>
<dbReference type="EMBL" id="MU006597">
    <property type="protein sequence ID" value="KAF2743397.1"/>
    <property type="molecule type" value="Genomic_DNA"/>
</dbReference>
<reference evidence="3" key="1">
    <citation type="journal article" date="2020" name="Stud. Mycol.">
        <title>101 Dothideomycetes genomes: a test case for predicting lifestyles and emergence of pathogens.</title>
        <authorList>
            <person name="Haridas S."/>
            <person name="Albert R."/>
            <person name="Binder M."/>
            <person name="Bloem J."/>
            <person name="Labutti K."/>
            <person name="Salamov A."/>
            <person name="Andreopoulos B."/>
            <person name="Baker S."/>
            <person name="Barry K."/>
            <person name="Bills G."/>
            <person name="Bluhm B."/>
            <person name="Cannon C."/>
            <person name="Castanera R."/>
            <person name="Culley D."/>
            <person name="Daum C."/>
            <person name="Ezra D."/>
            <person name="Gonzalez J."/>
            <person name="Henrissat B."/>
            <person name="Kuo A."/>
            <person name="Liang C."/>
            <person name="Lipzen A."/>
            <person name="Lutzoni F."/>
            <person name="Magnuson J."/>
            <person name="Mondo S."/>
            <person name="Nolan M."/>
            <person name="Ohm R."/>
            <person name="Pangilinan J."/>
            <person name="Park H.-J."/>
            <person name="Ramirez L."/>
            <person name="Alfaro M."/>
            <person name="Sun H."/>
            <person name="Tritt A."/>
            <person name="Yoshinaga Y."/>
            <person name="Zwiers L.-H."/>
            <person name="Turgeon B."/>
            <person name="Goodwin S."/>
            <person name="Spatafora J."/>
            <person name="Crous P."/>
            <person name="Grigoriev I."/>
        </authorList>
    </citation>
    <scope>NUCLEOTIDE SEQUENCE</scope>
    <source>
        <strain evidence="3">CBS 119925</strain>
    </source>
</reference>
<dbReference type="PROSITE" id="PS50822">
    <property type="entry name" value="PIWI"/>
    <property type="match status" value="1"/>
</dbReference>
<proteinExistence type="predicted"/>
<feature type="compositionally biased region" description="Basic and acidic residues" evidence="1">
    <location>
        <begin position="308"/>
        <end position="325"/>
    </location>
</feature>
<organism evidence="3 4">
    <name type="scientific">Sporormia fimetaria CBS 119925</name>
    <dbReference type="NCBI Taxonomy" id="1340428"/>
    <lineage>
        <taxon>Eukaryota</taxon>
        <taxon>Fungi</taxon>
        <taxon>Dikarya</taxon>
        <taxon>Ascomycota</taxon>
        <taxon>Pezizomycotina</taxon>
        <taxon>Dothideomycetes</taxon>
        <taxon>Pleosporomycetidae</taxon>
        <taxon>Pleosporales</taxon>
        <taxon>Sporormiaceae</taxon>
        <taxon>Sporormia</taxon>
    </lineage>
</organism>
<dbReference type="Proteomes" id="UP000799440">
    <property type="component" value="Unassembled WGS sequence"/>
</dbReference>
<protein>
    <submittedName>
        <fullName evidence="3">Stem cell self-renewal protein Piwi</fullName>
    </submittedName>
</protein>
<evidence type="ECO:0000256" key="1">
    <source>
        <dbReference type="SAM" id="MobiDB-lite"/>
    </source>
</evidence>
<evidence type="ECO:0000259" key="2">
    <source>
        <dbReference type="PROSITE" id="PS50822"/>
    </source>
</evidence>
<feature type="domain" description="Piwi" evidence="2">
    <location>
        <begin position="1"/>
        <end position="291"/>
    </location>
</feature>
<dbReference type="Gene3D" id="3.30.420.10">
    <property type="entry name" value="Ribonuclease H-like superfamily/Ribonuclease H"/>
    <property type="match status" value="1"/>
</dbReference>
<gene>
    <name evidence="3" type="ORF">M011DRAFT_529110</name>
</gene>
<dbReference type="OrthoDB" id="10252740at2759"/>
<name>A0A6A6V2G9_9PLEO</name>
<dbReference type="SMART" id="SM00950">
    <property type="entry name" value="Piwi"/>
    <property type="match status" value="1"/>
</dbReference>
<dbReference type="InterPro" id="IPR036397">
    <property type="entry name" value="RNaseH_sf"/>
</dbReference>
<keyword evidence="4" id="KW-1185">Reference proteome</keyword>
<dbReference type="PANTHER" id="PTHR22891">
    <property type="entry name" value="EUKARYOTIC TRANSLATION INITIATION FACTOR 2C"/>
    <property type="match status" value="1"/>
</dbReference>
<accession>A0A6A6V2G9</accession>
<feature type="compositionally biased region" description="Gly residues" evidence="1">
    <location>
        <begin position="176"/>
        <end position="187"/>
    </location>
</feature>
<dbReference type="Pfam" id="PF02171">
    <property type="entry name" value="Piwi"/>
    <property type="match status" value="1"/>
</dbReference>
<dbReference type="AlphaFoldDB" id="A0A6A6V2G9"/>
<evidence type="ECO:0000313" key="4">
    <source>
        <dbReference type="Proteomes" id="UP000799440"/>
    </source>
</evidence>
<dbReference type="GO" id="GO:0003676">
    <property type="term" value="F:nucleic acid binding"/>
    <property type="evidence" value="ECO:0007669"/>
    <property type="project" value="InterPro"/>
</dbReference>
<feature type="region of interest" description="Disordered" evidence="1">
    <location>
        <begin position="150"/>
        <end position="197"/>
    </location>
</feature>
<dbReference type="SUPFAM" id="SSF53098">
    <property type="entry name" value="Ribonuclease H-like"/>
    <property type="match status" value="1"/>
</dbReference>
<feature type="region of interest" description="Disordered" evidence="1">
    <location>
        <begin position="301"/>
        <end position="325"/>
    </location>
</feature>
<dbReference type="InterPro" id="IPR012337">
    <property type="entry name" value="RNaseH-like_sf"/>
</dbReference>